<organism evidence="1 2">
    <name type="scientific">Pelosinus propionicus DSM 13327</name>
    <dbReference type="NCBI Taxonomy" id="1123291"/>
    <lineage>
        <taxon>Bacteria</taxon>
        <taxon>Bacillati</taxon>
        <taxon>Bacillota</taxon>
        <taxon>Negativicutes</taxon>
        <taxon>Selenomonadales</taxon>
        <taxon>Sporomusaceae</taxon>
        <taxon>Pelosinus</taxon>
    </lineage>
</organism>
<accession>A0A1I4JW06</accession>
<reference evidence="2" key="1">
    <citation type="submission" date="2016-10" db="EMBL/GenBank/DDBJ databases">
        <authorList>
            <person name="Varghese N."/>
            <person name="Submissions S."/>
        </authorList>
    </citation>
    <scope>NUCLEOTIDE SEQUENCE [LARGE SCALE GENOMIC DNA]</scope>
    <source>
        <strain evidence="2">DSM 13327</strain>
    </source>
</reference>
<gene>
    <name evidence="1" type="ORF">SAMN04490355_101443</name>
</gene>
<proteinExistence type="predicted"/>
<keyword evidence="2" id="KW-1185">Reference proteome</keyword>
<dbReference type="EMBL" id="FOTS01000014">
    <property type="protein sequence ID" value="SFL70377.1"/>
    <property type="molecule type" value="Genomic_DNA"/>
</dbReference>
<sequence>MTDIFLLTALGAIGALIFGMFKGNQLKKKVHALAVQSDTIVAKLDGFKASSACTIVDGIDLSGFLYVDVESKRFCIVSTTMSYKIFEPNDIIDVSIIENNPAIRNETKLTDRIGKTFLESLGPIGGLIRNKSDSNVNTIHVVMHLKDSDHNTIMINCLPVKTQRNTPAYEKAIHIANSWQDVLKALMNSA</sequence>
<dbReference type="AlphaFoldDB" id="A0A1I4JW06"/>
<dbReference type="OrthoDB" id="1681259at2"/>
<evidence type="ECO:0000313" key="1">
    <source>
        <dbReference type="EMBL" id="SFL70377.1"/>
    </source>
</evidence>
<dbReference type="Proteomes" id="UP000199520">
    <property type="component" value="Unassembled WGS sequence"/>
</dbReference>
<name>A0A1I4JW06_9FIRM</name>
<protein>
    <submittedName>
        <fullName evidence="1">Uncharacterized protein</fullName>
    </submittedName>
</protein>
<dbReference type="RefSeq" id="WP_090935789.1">
    <property type="nucleotide sequence ID" value="NZ_FOTS01000014.1"/>
</dbReference>
<evidence type="ECO:0000313" key="2">
    <source>
        <dbReference type="Proteomes" id="UP000199520"/>
    </source>
</evidence>